<dbReference type="SUPFAM" id="SSF56601">
    <property type="entry name" value="beta-lactamase/transpeptidase-like"/>
    <property type="match status" value="1"/>
</dbReference>
<keyword evidence="3" id="KW-1185">Reference proteome</keyword>
<evidence type="ECO:0000313" key="2">
    <source>
        <dbReference type="EMBL" id="TXE13053.1"/>
    </source>
</evidence>
<dbReference type="EMBL" id="VOSC01000012">
    <property type="protein sequence ID" value="TXE13053.1"/>
    <property type="molecule type" value="Genomic_DNA"/>
</dbReference>
<accession>A0A5C7AZA8</accession>
<dbReference type="Gene3D" id="3.40.710.10">
    <property type="entry name" value="DD-peptidase/beta-lactamase superfamily"/>
    <property type="match status" value="1"/>
</dbReference>
<keyword evidence="2" id="KW-0378">Hydrolase</keyword>
<dbReference type="RefSeq" id="WP_147132114.1">
    <property type="nucleotide sequence ID" value="NZ_VOSC01000012.1"/>
</dbReference>
<dbReference type="InterPro" id="IPR050789">
    <property type="entry name" value="Diverse_Enzym_Activities"/>
</dbReference>
<feature type="domain" description="Beta-lactamase-related" evidence="1">
    <location>
        <begin position="91"/>
        <end position="357"/>
    </location>
</feature>
<dbReference type="PANTHER" id="PTHR43283:SF7">
    <property type="entry name" value="BETA-LACTAMASE-RELATED DOMAIN-CONTAINING PROTEIN"/>
    <property type="match status" value="1"/>
</dbReference>
<dbReference type="InterPro" id="IPR001466">
    <property type="entry name" value="Beta-lactam-related"/>
</dbReference>
<evidence type="ECO:0000259" key="1">
    <source>
        <dbReference type="Pfam" id="PF00144"/>
    </source>
</evidence>
<dbReference type="Pfam" id="PF00144">
    <property type="entry name" value="Beta-lactamase"/>
    <property type="match status" value="1"/>
</dbReference>
<sequence>MRFIKKLIKWFLVFLGLVIIVLYATDTDYLIKAVRTIYLTGHSTAYLEDYKKFDNQPIAIGTPQPWPNHKNYNTVKETSTLNNINKANGTIAYVIIKNDSIWFENYYDGFNENSKSNSFSMAKSYVSGLLGKAIQDGYIKNLNQPVSDFLPTFNQGLAAKMTVGHLSSMASGTTWDEQYYSPLSIVTRAYFDDDLEKVMLGLKMEKEPGKSFKYSSGDTQMLAMVIEKATGKKLYNYLTESFWKPLNCENQALWQVDSENHDLVKAYCCIASNAKDFARFGKLYKDHGKWNGKQVLDSAFVAKSLKPVYPNGNVYGYGWWLQTIGNKHFFMMRGHLGQYVIVEPNDNVIIVRLGHSKGVNNVVGHFTSDINTYIEEAYKMLGE</sequence>
<dbReference type="GO" id="GO:0016787">
    <property type="term" value="F:hydrolase activity"/>
    <property type="evidence" value="ECO:0007669"/>
    <property type="project" value="UniProtKB-KW"/>
</dbReference>
<protein>
    <submittedName>
        <fullName evidence="2">Serine hydrolase</fullName>
    </submittedName>
</protein>
<gene>
    <name evidence="2" type="ORF">FUA26_04465</name>
</gene>
<proteinExistence type="predicted"/>
<dbReference type="Proteomes" id="UP000321790">
    <property type="component" value="Unassembled WGS sequence"/>
</dbReference>
<dbReference type="PANTHER" id="PTHR43283">
    <property type="entry name" value="BETA-LACTAMASE-RELATED"/>
    <property type="match status" value="1"/>
</dbReference>
<name>A0A5C7AZA8_9FLAO</name>
<dbReference type="InterPro" id="IPR012338">
    <property type="entry name" value="Beta-lactam/transpept-like"/>
</dbReference>
<dbReference type="AlphaFoldDB" id="A0A5C7AZA8"/>
<reference evidence="3" key="1">
    <citation type="submission" date="2019-08" db="EMBL/GenBank/DDBJ databases">
        <title>Seonamhaeicola sediminis sp. nov., isolated from marine sediment.</title>
        <authorList>
            <person name="Cao W.R."/>
        </authorList>
    </citation>
    <scope>NUCLEOTIDE SEQUENCE [LARGE SCALE GENOMIC DNA]</scope>
    <source>
        <strain evidence="3">Gy8</strain>
    </source>
</reference>
<evidence type="ECO:0000313" key="3">
    <source>
        <dbReference type="Proteomes" id="UP000321790"/>
    </source>
</evidence>
<dbReference type="OrthoDB" id="9773047at2"/>
<comment type="caution">
    <text evidence="2">The sequence shown here is derived from an EMBL/GenBank/DDBJ whole genome shotgun (WGS) entry which is preliminary data.</text>
</comment>
<organism evidence="2 3">
    <name type="scientific">Seonamhaeicola algicola</name>
    <dbReference type="NCBI Taxonomy" id="1719036"/>
    <lineage>
        <taxon>Bacteria</taxon>
        <taxon>Pseudomonadati</taxon>
        <taxon>Bacteroidota</taxon>
        <taxon>Flavobacteriia</taxon>
        <taxon>Flavobacteriales</taxon>
        <taxon>Flavobacteriaceae</taxon>
    </lineage>
</organism>